<protein>
    <submittedName>
        <fullName evidence="3">SRPBCC domain-containing protein</fullName>
    </submittedName>
</protein>
<dbReference type="InterPro" id="IPR023393">
    <property type="entry name" value="START-like_dom_sf"/>
</dbReference>
<evidence type="ECO:0000313" key="3">
    <source>
        <dbReference type="EMBL" id="XCB35230.1"/>
    </source>
</evidence>
<sequence length="138" mass="15406">MTTTTRTLVIEREMPYPPEKIWRALTEGPLIKEWLMDNDFQPVVGHGFSFRSTPAPNWNGVIDSEVLVVEPSKKLSYTWGTMGMESVVVWTLVPTSGGTLLRMEQSGFGSDQDAAYKGATYGWNKFIGNMERVVGGLE</sequence>
<dbReference type="AlphaFoldDB" id="A0AAU7ZW23"/>
<accession>A0AAU7ZW23</accession>
<dbReference type="EMBL" id="CP132942">
    <property type="protein sequence ID" value="XCB35230.1"/>
    <property type="molecule type" value="Genomic_DNA"/>
</dbReference>
<dbReference type="Gene3D" id="3.30.530.20">
    <property type="match status" value="1"/>
</dbReference>
<dbReference type="KEGG" id="tpsc:RBB77_10135"/>
<feature type="domain" description="Activator of Hsp90 ATPase homologue 1/2-like C-terminal" evidence="2">
    <location>
        <begin position="16"/>
        <end position="134"/>
    </location>
</feature>
<dbReference type="InterPro" id="IPR013538">
    <property type="entry name" value="ASHA1/2-like_C"/>
</dbReference>
<reference evidence="3" key="2">
    <citation type="journal article" date="2024" name="Environ. Microbiol.">
        <title>Genome analysis and description of Tunturibacter gen. nov. expands the diversity of Terriglobia in tundra soils.</title>
        <authorList>
            <person name="Messyasz A."/>
            <person name="Mannisto M.K."/>
            <person name="Kerkhof L.J."/>
            <person name="Haggblom M.M."/>
        </authorList>
    </citation>
    <scope>NUCLEOTIDE SEQUENCE</scope>
    <source>
        <strain evidence="3">X5P6</strain>
    </source>
</reference>
<name>A0AAU7ZW23_9BACT</name>
<dbReference type="CDD" id="cd07814">
    <property type="entry name" value="SRPBCC_CalC_Aha1-like"/>
    <property type="match status" value="1"/>
</dbReference>
<dbReference type="SUPFAM" id="SSF55961">
    <property type="entry name" value="Bet v1-like"/>
    <property type="match status" value="1"/>
</dbReference>
<evidence type="ECO:0000256" key="1">
    <source>
        <dbReference type="ARBA" id="ARBA00006817"/>
    </source>
</evidence>
<proteinExistence type="inferred from homology"/>
<comment type="similarity">
    <text evidence="1">Belongs to the AHA1 family.</text>
</comment>
<reference evidence="3" key="1">
    <citation type="submission" date="2023-08" db="EMBL/GenBank/DDBJ databases">
        <authorList>
            <person name="Messyasz A."/>
            <person name="Mannisto M.K."/>
            <person name="Kerkhof L.J."/>
            <person name="Haggblom M."/>
        </authorList>
    </citation>
    <scope>NUCLEOTIDE SEQUENCE</scope>
    <source>
        <strain evidence="3">X5P6</strain>
    </source>
</reference>
<gene>
    <name evidence="3" type="ORF">RBB77_10135</name>
</gene>
<dbReference type="Pfam" id="PF08327">
    <property type="entry name" value="AHSA1"/>
    <property type="match status" value="1"/>
</dbReference>
<evidence type="ECO:0000259" key="2">
    <source>
        <dbReference type="Pfam" id="PF08327"/>
    </source>
</evidence>
<organism evidence="3">
    <name type="scientific">Tunturiibacter psychrotolerans</name>
    <dbReference type="NCBI Taxonomy" id="3069686"/>
    <lineage>
        <taxon>Bacteria</taxon>
        <taxon>Pseudomonadati</taxon>
        <taxon>Acidobacteriota</taxon>
        <taxon>Terriglobia</taxon>
        <taxon>Terriglobales</taxon>
        <taxon>Acidobacteriaceae</taxon>
        <taxon>Tunturiibacter</taxon>
    </lineage>
</organism>
<dbReference type="RefSeq" id="WP_353067077.1">
    <property type="nucleotide sequence ID" value="NZ_CP132942.1"/>
</dbReference>